<organism evidence="4 5">
    <name type="scientific">Solanum tuberosum</name>
    <name type="common">Potato</name>
    <dbReference type="NCBI Taxonomy" id="4113"/>
    <lineage>
        <taxon>Eukaryota</taxon>
        <taxon>Viridiplantae</taxon>
        <taxon>Streptophyta</taxon>
        <taxon>Embryophyta</taxon>
        <taxon>Tracheophyta</taxon>
        <taxon>Spermatophyta</taxon>
        <taxon>Magnoliopsida</taxon>
        <taxon>eudicotyledons</taxon>
        <taxon>Gunneridae</taxon>
        <taxon>Pentapetalae</taxon>
        <taxon>asterids</taxon>
        <taxon>lamiids</taxon>
        <taxon>Solanales</taxon>
        <taxon>Solanaceae</taxon>
        <taxon>Solanoideae</taxon>
        <taxon>Solaneae</taxon>
        <taxon>Solanum</taxon>
    </lineage>
</organism>
<feature type="compositionally biased region" description="Basic residues" evidence="2">
    <location>
        <begin position="67"/>
        <end position="82"/>
    </location>
</feature>
<comment type="caution">
    <text evidence="4">The sequence shown here is derived from an EMBL/GenBank/DDBJ whole genome shotgun (WGS) entry which is preliminary data.</text>
</comment>
<dbReference type="EMBL" id="JAIVGD010000028">
    <property type="protein sequence ID" value="KAH0738057.1"/>
    <property type="molecule type" value="Genomic_DNA"/>
</dbReference>
<feature type="region of interest" description="Disordered" evidence="2">
    <location>
        <begin position="62"/>
        <end position="88"/>
    </location>
</feature>
<proteinExistence type="predicted"/>
<protein>
    <recommendedName>
        <fullName evidence="3">CCHC-type domain-containing protein</fullName>
    </recommendedName>
</protein>
<accession>A0ABQ7TTN5</accession>
<keyword evidence="5" id="KW-1185">Reference proteome</keyword>
<keyword evidence="1" id="KW-0479">Metal-binding</keyword>
<dbReference type="SMART" id="SM00343">
    <property type="entry name" value="ZnF_C2HC"/>
    <property type="match status" value="1"/>
</dbReference>
<gene>
    <name evidence="4" type="ORF">KY290_036762</name>
</gene>
<keyword evidence="1" id="KW-0862">Zinc</keyword>
<sequence>MGRGISSLGPTYRPFTRELEAHHEDVRFGDLYGMLLNEETQLKRDEALNVIAPLAQYTQSYVPTTRGRGRGRGRGGRGRGHFSNHGFTQSSHNSNFQCYTLLTQSGVQSSYYDMFGIVCHNCEGKGHIARVCPSPKFNRGIRVSRQPSSNLASTSTQPTQKWLMDSGTTHHLTTDLDNLAIHSEYQGPEEVTLDNILHVPTATQNLLLSRSRGTPKI</sequence>
<name>A0ABQ7TTN5_SOLTU</name>
<evidence type="ECO:0000313" key="5">
    <source>
        <dbReference type="Proteomes" id="UP000826656"/>
    </source>
</evidence>
<dbReference type="PANTHER" id="PTHR47481">
    <property type="match status" value="1"/>
</dbReference>
<dbReference type="Proteomes" id="UP000826656">
    <property type="component" value="Unassembled WGS sequence"/>
</dbReference>
<dbReference type="InterPro" id="IPR001878">
    <property type="entry name" value="Znf_CCHC"/>
</dbReference>
<feature type="domain" description="CCHC-type" evidence="3">
    <location>
        <begin position="119"/>
        <end position="134"/>
    </location>
</feature>
<dbReference type="PROSITE" id="PS50158">
    <property type="entry name" value="ZF_CCHC"/>
    <property type="match status" value="1"/>
</dbReference>
<evidence type="ECO:0000256" key="2">
    <source>
        <dbReference type="SAM" id="MobiDB-lite"/>
    </source>
</evidence>
<keyword evidence="1" id="KW-0863">Zinc-finger</keyword>
<evidence type="ECO:0000313" key="4">
    <source>
        <dbReference type="EMBL" id="KAH0738057.1"/>
    </source>
</evidence>
<evidence type="ECO:0000259" key="3">
    <source>
        <dbReference type="PROSITE" id="PS50158"/>
    </source>
</evidence>
<reference evidence="4 5" key="1">
    <citation type="journal article" date="2021" name="bioRxiv">
        <title>Chromosome-scale and haplotype-resolved genome assembly of a tetraploid potato cultivar.</title>
        <authorList>
            <person name="Sun H."/>
            <person name="Jiao W.-B."/>
            <person name="Krause K."/>
            <person name="Campoy J.A."/>
            <person name="Goel M."/>
            <person name="Folz-Donahue K."/>
            <person name="Kukat C."/>
            <person name="Huettel B."/>
            <person name="Schneeberger K."/>
        </authorList>
    </citation>
    <scope>NUCLEOTIDE SEQUENCE [LARGE SCALE GENOMIC DNA]</scope>
    <source>
        <strain evidence="4">SolTubOtavaFocal</strain>
        <tissue evidence="4">Leaves</tissue>
    </source>
</reference>
<dbReference type="PANTHER" id="PTHR47481:SF5">
    <property type="entry name" value="RIBONUCLEASE H-LIKE DOMAIN, GAG-PRE-INTEGRASE DOMAIN, GAG-POLYPEPTIDE OF LTR COPIA-TYPE-RELATED"/>
    <property type="match status" value="1"/>
</dbReference>
<evidence type="ECO:0000256" key="1">
    <source>
        <dbReference type="PROSITE-ProRule" id="PRU00047"/>
    </source>
</evidence>
<dbReference type="Gene3D" id="4.10.60.10">
    <property type="entry name" value="Zinc finger, CCHC-type"/>
    <property type="match status" value="1"/>
</dbReference>